<gene>
    <name evidence="6" type="ORF">A2840_02135</name>
</gene>
<dbReference type="InterPro" id="IPR058982">
    <property type="entry name" value="Beta-barrel_AprE"/>
</dbReference>
<dbReference type="EMBL" id="MHIG01000003">
    <property type="protein sequence ID" value="OGY48136.1"/>
    <property type="molecule type" value="Genomic_DNA"/>
</dbReference>
<dbReference type="InterPro" id="IPR050465">
    <property type="entry name" value="UPF0194_transport"/>
</dbReference>
<dbReference type="GO" id="GO:0022857">
    <property type="term" value="F:transmembrane transporter activity"/>
    <property type="evidence" value="ECO:0007669"/>
    <property type="project" value="InterPro"/>
</dbReference>
<dbReference type="Gene3D" id="2.40.50.100">
    <property type="match status" value="1"/>
</dbReference>
<keyword evidence="4" id="KW-0472">Membrane</keyword>
<evidence type="ECO:0000256" key="1">
    <source>
        <dbReference type="ARBA" id="ARBA00004196"/>
    </source>
</evidence>
<dbReference type="InterPro" id="IPR006143">
    <property type="entry name" value="RND_pump_MFP"/>
</dbReference>
<comment type="similarity">
    <text evidence="2">Belongs to the membrane fusion protein (MFP) (TC 8.A.1) family.</text>
</comment>
<feature type="domain" description="AprE-like beta-barrel" evidence="5">
    <location>
        <begin position="413"/>
        <end position="496"/>
    </location>
</feature>
<evidence type="ECO:0000256" key="4">
    <source>
        <dbReference type="SAM" id="Phobius"/>
    </source>
</evidence>
<dbReference type="NCBIfam" id="TIGR01730">
    <property type="entry name" value="RND_mfp"/>
    <property type="match status" value="1"/>
</dbReference>
<dbReference type="Gene3D" id="2.40.420.20">
    <property type="match status" value="1"/>
</dbReference>
<keyword evidence="4" id="KW-0812">Transmembrane</keyword>
<keyword evidence="4" id="KW-1133">Transmembrane helix</keyword>
<proteinExistence type="inferred from homology"/>
<organism evidence="6 7">
    <name type="scientific">Candidatus Buchananbacteria bacterium RIFCSPHIGHO2_01_FULL_47_11b</name>
    <dbReference type="NCBI Taxonomy" id="1797537"/>
    <lineage>
        <taxon>Bacteria</taxon>
        <taxon>Candidatus Buchananiibacteriota</taxon>
    </lineage>
</organism>
<evidence type="ECO:0000313" key="6">
    <source>
        <dbReference type="EMBL" id="OGY48136.1"/>
    </source>
</evidence>
<dbReference type="SUPFAM" id="SSF111369">
    <property type="entry name" value="HlyD-like secretion proteins"/>
    <property type="match status" value="2"/>
</dbReference>
<dbReference type="Gene3D" id="1.10.287.470">
    <property type="entry name" value="Helix hairpin bin"/>
    <property type="match status" value="1"/>
</dbReference>
<dbReference type="AlphaFoldDB" id="A0A1G1Y8H5"/>
<dbReference type="GO" id="GO:0030313">
    <property type="term" value="C:cell envelope"/>
    <property type="evidence" value="ECO:0007669"/>
    <property type="project" value="UniProtKB-SubCell"/>
</dbReference>
<keyword evidence="3" id="KW-0175">Coiled coil</keyword>
<evidence type="ECO:0000256" key="3">
    <source>
        <dbReference type="ARBA" id="ARBA00023054"/>
    </source>
</evidence>
<sequence>MKLIKSKFFWGVLIVAGFAIVYLFFRLNPSEKSVEYVTQKAEIGTVVQTVAATGQVKSASEIDLNFRNAGTVAAVNVRSGDAVFQGDILIQLVAADLAADVNRARADLSEAQSNLDRIVAGATVVELDVARAALDQAATSLANAQTDAASTQQIYQQILENELQNSLVAANTALTKASIALQKVDDTFNYNGDEDNFVTYNKPLEAQVETGYSVASSKVDLAFVTLVSLNTQVSEEQIDGLLSETFDALLETEQTVEDLAVLLNYVIVNSVLTQTALDTLRDTINTQRTTIDTQIDGLKQQQQALVDARINLATKVETANNAITAARKALSKAEADLALSEAPARPEDVTLYQARVRREQANLTIAQERYEETILRAPIDGVITKVNLSVGEQALRDITTPVIQMLAAENYEIEVNIPESDITKIEVGHEVTITLDAFSDEEVFTGTVTTINPAQTEIQDVVYYQVTVSFSQHQPVGLEDAFTKIKPGMTANVTVNAQRRDNVVTIPLRAVKEREGQRIVEILEAGYIRELPVEIGLRGDGGMIEIISGVTVGQEVITFTREK</sequence>
<evidence type="ECO:0000313" key="7">
    <source>
        <dbReference type="Proteomes" id="UP000178385"/>
    </source>
</evidence>
<comment type="subcellular location">
    <subcellularLocation>
        <location evidence="1">Cell envelope</location>
    </subcellularLocation>
</comment>
<feature type="transmembrane region" description="Helical" evidence="4">
    <location>
        <begin position="7"/>
        <end position="25"/>
    </location>
</feature>
<protein>
    <recommendedName>
        <fullName evidence="5">AprE-like beta-barrel domain-containing protein</fullName>
    </recommendedName>
</protein>
<reference evidence="6 7" key="1">
    <citation type="journal article" date="2016" name="Nat. Commun.">
        <title>Thousands of microbial genomes shed light on interconnected biogeochemical processes in an aquifer system.</title>
        <authorList>
            <person name="Anantharaman K."/>
            <person name="Brown C.T."/>
            <person name="Hug L.A."/>
            <person name="Sharon I."/>
            <person name="Castelle C.J."/>
            <person name="Probst A.J."/>
            <person name="Thomas B.C."/>
            <person name="Singh A."/>
            <person name="Wilkins M.J."/>
            <person name="Karaoz U."/>
            <person name="Brodie E.L."/>
            <person name="Williams K.H."/>
            <person name="Hubbard S.S."/>
            <person name="Banfield J.F."/>
        </authorList>
    </citation>
    <scope>NUCLEOTIDE SEQUENCE [LARGE SCALE GENOMIC DNA]</scope>
</reference>
<dbReference type="Proteomes" id="UP000178385">
    <property type="component" value="Unassembled WGS sequence"/>
</dbReference>
<evidence type="ECO:0000259" key="5">
    <source>
        <dbReference type="Pfam" id="PF26002"/>
    </source>
</evidence>
<accession>A0A1G1Y8H5</accession>
<comment type="caution">
    <text evidence="6">The sequence shown here is derived from an EMBL/GenBank/DDBJ whole genome shotgun (WGS) entry which is preliminary data.</text>
</comment>
<dbReference type="PANTHER" id="PTHR32347">
    <property type="entry name" value="EFFLUX SYSTEM COMPONENT YKNX-RELATED"/>
    <property type="match status" value="1"/>
</dbReference>
<dbReference type="Gene3D" id="2.40.30.170">
    <property type="match status" value="1"/>
</dbReference>
<evidence type="ECO:0000256" key="2">
    <source>
        <dbReference type="ARBA" id="ARBA00009477"/>
    </source>
</evidence>
<dbReference type="PANTHER" id="PTHR32347:SF14">
    <property type="entry name" value="EFFLUX SYSTEM COMPONENT YKNX-RELATED"/>
    <property type="match status" value="1"/>
</dbReference>
<dbReference type="GO" id="GO:0016020">
    <property type="term" value="C:membrane"/>
    <property type="evidence" value="ECO:0007669"/>
    <property type="project" value="InterPro"/>
</dbReference>
<name>A0A1G1Y8H5_9BACT</name>
<dbReference type="Pfam" id="PF26002">
    <property type="entry name" value="Beta-barrel_AprE"/>
    <property type="match status" value="1"/>
</dbReference>